<feature type="domain" description="Multidrug resistance protein MdtA-like barrel-sandwich hybrid" evidence="6">
    <location>
        <begin position="74"/>
        <end position="208"/>
    </location>
</feature>
<feature type="chain" id="PRO_5002155680" evidence="4">
    <location>
        <begin position="34"/>
        <end position="394"/>
    </location>
</feature>
<keyword evidence="10" id="KW-1185">Reference proteome</keyword>
<keyword evidence="3" id="KW-0175">Coiled coil</keyword>
<evidence type="ECO:0000259" key="5">
    <source>
        <dbReference type="Pfam" id="PF25876"/>
    </source>
</evidence>
<dbReference type="PANTHER" id="PTHR30158">
    <property type="entry name" value="ACRA/E-RELATED COMPONENT OF DRUG EFFLUX TRANSPORTER"/>
    <property type="match status" value="1"/>
</dbReference>
<evidence type="ECO:0000313" key="10">
    <source>
        <dbReference type="Proteomes" id="UP000031258"/>
    </source>
</evidence>
<feature type="domain" description="Multidrug resistance protein MdtA-like beta-barrel" evidence="7">
    <location>
        <begin position="221"/>
        <end position="308"/>
    </location>
</feature>
<dbReference type="Gene3D" id="1.10.287.470">
    <property type="entry name" value="Helix hairpin bin"/>
    <property type="match status" value="1"/>
</dbReference>
<dbReference type="InterPro" id="IPR058626">
    <property type="entry name" value="MdtA-like_b-barrel"/>
</dbReference>
<dbReference type="Pfam" id="PF25944">
    <property type="entry name" value="Beta-barrel_RND"/>
    <property type="match status" value="1"/>
</dbReference>
<evidence type="ECO:0000256" key="2">
    <source>
        <dbReference type="ARBA" id="ARBA00009477"/>
    </source>
</evidence>
<feature type="coiled-coil region" evidence="3">
    <location>
        <begin position="114"/>
        <end position="179"/>
    </location>
</feature>
<evidence type="ECO:0000259" key="7">
    <source>
        <dbReference type="Pfam" id="PF25944"/>
    </source>
</evidence>
<protein>
    <submittedName>
        <fullName evidence="9">Multidrug efflux membrane permease</fullName>
    </submittedName>
</protein>
<dbReference type="InterPro" id="IPR006143">
    <property type="entry name" value="RND_pump_MFP"/>
</dbReference>
<dbReference type="FunFam" id="2.40.420.20:FF:000001">
    <property type="entry name" value="Efflux RND transporter periplasmic adaptor subunit"/>
    <property type="match status" value="1"/>
</dbReference>
<feature type="domain" description="Multidrug resistance protein MdtA-like alpha-helical hairpin" evidence="5">
    <location>
        <begin position="114"/>
        <end position="183"/>
    </location>
</feature>
<evidence type="ECO:0000259" key="6">
    <source>
        <dbReference type="Pfam" id="PF25917"/>
    </source>
</evidence>
<comment type="subcellular location">
    <subcellularLocation>
        <location evidence="1">Cell envelope</location>
    </subcellularLocation>
</comment>
<dbReference type="InterPro" id="IPR058624">
    <property type="entry name" value="MdtA-like_HH"/>
</dbReference>
<organism evidence="9 10">
    <name type="scientific">Candidatus Jidaibacter acanthamoebae</name>
    <dbReference type="NCBI Taxonomy" id="86105"/>
    <lineage>
        <taxon>Bacteria</taxon>
        <taxon>Pseudomonadati</taxon>
        <taxon>Pseudomonadota</taxon>
        <taxon>Alphaproteobacteria</taxon>
        <taxon>Rickettsiales</taxon>
        <taxon>Candidatus Midichloriaceae</taxon>
        <taxon>Candidatus Jidaibacter</taxon>
    </lineage>
</organism>
<dbReference type="NCBIfam" id="TIGR01730">
    <property type="entry name" value="RND_mfp"/>
    <property type="match status" value="1"/>
</dbReference>
<evidence type="ECO:0000259" key="8">
    <source>
        <dbReference type="Pfam" id="PF25967"/>
    </source>
</evidence>
<dbReference type="InterPro" id="IPR058627">
    <property type="entry name" value="MdtA-like_C"/>
</dbReference>
<dbReference type="AlphaFoldDB" id="A0A0C1QZZ0"/>
<dbReference type="SUPFAM" id="SSF111369">
    <property type="entry name" value="HlyD-like secretion proteins"/>
    <property type="match status" value="1"/>
</dbReference>
<dbReference type="Pfam" id="PF25967">
    <property type="entry name" value="RND-MFP_C"/>
    <property type="match status" value="1"/>
</dbReference>
<evidence type="ECO:0000313" key="9">
    <source>
        <dbReference type="EMBL" id="KIE05605.1"/>
    </source>
</evidence>
<dbReference type="GO" id="GO:0022857">
    <property type="term" value="F:transmembrane transporter activity"/>
    <property type="evidence" value="ECO:0007669"/>
    <property type="project" value="InterPro"/>
</dbReference>
<sequence length="394" mass="43434">MLSGFEVFNMRYKLSNKLSMFKFIGVLSLLALAACKDEAKNMQPPAPQVTIQEITLEDIELEYEYPGRVAGIKEVEIQARVEGIILERKYTEGKLVKQGDVLFQIDPEPFKASLKQAKAKLQDSSDLLKRTKRDLDRSEELLKRKFVTVQERDNALYSYQQAQASVKQAEAEVKTAQINLGYTKVVAPISGITSQESHSEGSLVGGSSGNNLLTRITQFDPVYINFAYPDSDALNRQKSGMQKEGSLTENNLKVEVRLGDNTAYPHEGDINFTDVIIDSATGTINARAIVPNPEMKLLPGQFVRVKVKGLKDRSKAIIPEKAIIQTAQGAIVYGIDNENKAVVRPVALGAKVNRGQIVNSGLSAGDKVIIEGMIKVRPGQPVQFAKPEDLKKSQ</sequence>
<evidence type="ECO:0000256" key="4">
    <source>
        <dbReference type="SAM" id="SignalP"/>
    </source>
</evidence>
<comment type="similarity">
    <text evidence="2">Belongs to the membrane fusion protein (MFP) (TC 8.A.1) family.</text>
</comment>
<comment type="caution">
    <text evidence="9">The sequence shown here is derived from an EMBL/GenBank/DDBJ whole genome shotgun (WGS) entry which is preliminary data.</text>
</comment>
<dbReference type="Proteomes" id="UP000031258">
    <property type="component" value="Unassembled WGS sequence"/>
</dbReference>
<evidence type="ECO:0000256" key="1">
    <source>
        <dbReference type="ARBA" id="ARBA00004196"/>
    </source>
</evidence>
<name>A0A0C1QZZ0_9RICK</name>
<dbReference type="Gene3D" id="2.40.420.20">
    <property type="match status" value="1"/>
</dbReference>
<dbReference type="Gene3D" id="2.40.50.100">
    <property type="match status" value="1"/>
</dbReference>
<gene>
    <name evidence="9" type="ORF">NF27_DP01490</name>
</gene>
<dbReference type="PATRIC" id="fig|86105.3.peg.697"/>
<dbReference type="STRING" id="86105.NF27_DP01490"/>
<keyword evidence="4" id="KW-0732">Signal</keyword>
<dbReference type="GO" id="GO:0005886">
    <property type="term" value="C:plasma membrane"/>
    <property type="evidence" value="ECO:0007669"/>
    <property type="project" value="TreeGrafter"/>
</dbReference>
<dbReference type="Gene3D" id="2.40.30.170">
    <property type="match status" value="1"/>
</dbReference>
<feature type="domain" description="Multidrug resistance protein MdtA-like C-terminal permuted SH3" evidence="8">
    <location>
        <begin position="317"/>
        <end position="373"/>
    </location>
</feature>
<dbReference type="EMBL" id="JSWE01000092">
    <property type="protein sequence ID" value="KIE05605.1"/>
    <property type="molecule type" value="Genomic_DNA"/>
</dbReference>
<dbReference type="GO" id="GO:0030313">
    <property type="term" value="C:cell envelope"/>
    <property type="evidence" value="ECO:0007669"/>
    <property type="project" value="UniProtKB-SubCell"/>
</dbReference>
<dbReference type="InterPro" id="IPR058625">
    <property type="entry name" value="MdtA-like_BSH"/>
</dbReference>
<evidence type="ECO:0000256" key="3">
    <source>
        <dbReference type="SAM" id="Coils"/>
    </source>
</evidence>
<dbReference type="Pfam" id="PF25917">
    <property type="entry name" value="BSH_RND"/>
    <property type="match status" value="1"/>
</dbReference>
<feature type="signal peptide" evidence="4">
    <location>
        <begin position="1"/>
        <end position="33"/>
    </location>
</feature>
<proteinExistence type="inferred from homology"/>
<accession>A0A0C1QZZ0</accession>
<dbReference type="GO" id="GO:0046677">
    <property type="term" value="P:response to antibiotic"/>
    <property type="evidence" value="ECO:0007669"/>
    <property type="project" value="TreeGrafter"/>
</dbReference>
<dbReference type="Pfam" id="PF25876">
    <property type="entry name" value="HH_MFP_RND"/>
    <property type="match status" value="1"/>
</dbReference>
<reference evidence="9 10" key="1">
    <citation type="submission" date="2014-11" db="EMBL/GenBank/DDBJ databases">
        <title>A Rickettsiales Symbiont of Amoebae With Ancient Features.</title>
        <authorList>
            <person name="Schulz F."/>
            <person name="Martijn J."/>
            <person name="Wascher F."/>
            <person name="Kostanjsek R."/>
            <person name="Ettema T.J."/>
            <person name="Horn M."/>
        </authorList>
    </citation>
    <scope>NUCLEOTIDE SEQUENCE [LARGE SCALE GENOMIC DNA]</scope>
    <source>
        <strain evidence="9 10">UWC36</strain>
    </source>
</reference>